<keyword evidence="2" id="KW-0812">Transmembrane</keyword>
<proteinExistence type="predicted"/>
<name>A0A8J5MMM4_HOMAM</name>
<reference evidence="3" key="1">
    <citation type="journal article" date="2021" name="Sci. Adv.">
        <title>The American lobster genome reveals insights on longevity, neural, and immune adaptations.</title>
        <authorList>
            <person name="Polinski J.M."/>
            <person name="Zimin A.V."/>
            <person name="Clark K.F."/>
            <person name="Kohn A.B."/>
            <person name="Sadowski N."/>
            <person name="Timp W."/>
            <person name="Ptitsyn A."/>
            <person name="Khanna P."/>
            <person name="Romanova D.Y."/>
            <person name="Williams P."/>
            <person name="Greenwood S.J."/>
            <person name="Moroz L.L."/>
            <person name="Walt D.R."/>
            <person name="Bodnar A.G."/>
        </authorList>
    </citation>
    <scope>NUCLEOTIDE SEQUENCE</scope>
    <source>
        <strain evidence="3">GMGI-L3</strain>
    </source>
</reference>
<comment type="caution">
    <text evidence="3">The sequence shown here is derived from an EMBL/GenBank/DDBJ whole genome shotgun (WGS) entry which is preliminary data.</text>
</comment>
<dbReference type="EMBL" id="JAHLQT010038152">
    <property type="protein sequence ID" value="KAG7157056.1"/>
    <property type="molecule type" value="Genomic_DNA"/>
</dbReference>
<sequence>WTTDNDIAAAVQNLGVNDFLDVKFFENRANGQSKGFCAISLGSDPSSRLVMEKLPRKEIHGMNPVVTFPSKQALNQVRISMLKPTAAVLSCDRFLILSLRAKLEQVLSINIVAALVVQVAIQVEAQGAPEDLECHHQVVACLHQGWNIDHQVRLGPTVHMEVHMAAHTEAPMGVPMVVLMVLMVHMVLLVDHMVLLVDHMVDHMAVPMVAPMVALMVAPMVAPMDPLDLMDLQVWVLIMDLTKVLHVDLHLTTCKVGRLWTNWGIEALVMEGPGPRAPPPPGHIQRPMHPGGPGGPPPGHGGPPPRGPPPNMGPPPGQHGPPPPRGPPPPMDPRAPPPRPDFIQGGFPATSSPPSVPHNLALPARPPITQGTLTTGLYGNGNALSTSVCAGLLVCGVGCPFSCA</sequence>
<feature type="compositionally biased region" description="Pro residues" evidence="1">
    <location>
        <begin position="293"/>
        <end position="340"/>
    </location>
</feature>
<organism evidence="3 4">
    <name type="scientific">Homarus americanus</name>
    <name type="common">American lobster</name>
    <dbReference type="NCBI Taxonomy" id="6706"/>
    <lineage>
        <taxon>Eukaryota</taxon>
        <taxon>Metazoa</taxon>
        <taxon>Ecdysozoa</taxon>
        <taxon>Arthropoda</taxon>
        <taxon>Crustacea</taxon>
        <taxon>Multicrustacea</taxon>
        <taxon>Malacostraca</taxon>
        <taxon>Eumalacostraca</taxon>
        <taxon>Eucarida</taxon>
        <taxon>Decapoda</taxon>
        <taxon>Pleocyemata</taxon>
        <taxon>Astacidea</taxon>
        <taxon>Nephropoidea</taxon>
        <taxon>Nephropidae</taxon>
        <taxon>Homarus</taxon>
    </lineage>
</organism>
<feature type="non-terminal residue" evidence="3">
    <location>
        <position position="404"/>
    </location>
</feature>
<keyword evidence="4" id="KW-1185">Reference proteome</keyword>
<gene>
    <name evidence="3" type="ORF">Hamer_G019280</name>
</gene>
<evidence type="ECO:0000256" key="2">
    <source>
        <dbReference type="SAM" id="Phobius"/>
    </source>
</evidence>
<dbReference type="AlphaFoldDB" id="A0A8J5MMM4"/>
<accession>A0A8J5MMM4</accession>
<feature type="region of interest" description="Disordered" evidence="1">
    <location>
        <begin position="274"/>
        <end position="367"/>
    </location>
</feature>
<keyword evidence="2" id="KW-0472">Membrane</keyword>
<evidence type="ECO:0000313" key="3">
    <source>
        <dbReference type="EMBL" id="KAG7157056.1"/>
    </source>
</evidence>
<dbReference type="InterPro" id="IPR034772">
    <property type="entry name" value="CPSF6/7"/>
</dbReference>
<dbReference type="InterPro" id="IPR012677">
    <property type="entry name" value="Nucleotide-bd_a/b_plait_sf"/>
</dbReference>
<evidence type="ECO:0000313" key="4">
    <source>
        <dbReference type="Proteomes" id="UP000747542"/>
    </source>
</evidence>
<evidence type="ECO:0000256" key="1">
    <source>
        <dbReference type="SAM" id="MobiDB-lite"/>
    </source>
</evidence>
<dbReference type="InterPro" id="IPR035979">
    <property type="entry name" value="RBD_domain_sf"/>
</dbReference>
<feature type="transmembrane region" description="Helical" evidence="2">
    <location>
        <begin position="203"/>
        <end position="222"/>
    </location>
</feature>
<dbReference type="GO" id="GO:0006397">
    <property type="term" value="P:mRNA processing"/>
    <property type="evidence" value="ECO:0007669"/>
    <property type="project" value="UniProtKB-KW"/>
</dbReference>
<dbReference type="Proteomes" id="UP000747542">
    <property type="component" value="Unassembled WGS sequence"/>
</dbReference>
<dbReference type="SUPFAM" id="SSF54928">
    <property type="entry name" value="RNA-binding domain, RBD"/>
    <property type="match status" value="1"/>
</dbReference>
<keyword evidence="2" id="KW-1133">Transmembrane helix</keyword>
<dbReference type="PANTHER" id="PTHR23204">
    <property type="entry name" value="CLEAVAGE AND POLYADENYLATION SPECIFIC FACTOR"/>
    <property type="match status" value="1"/>
</dbReference>
<feature type="transmembrane region" description="Helical" evidence="2">
    <location>
        <begin position="174"/>
        <end position="197"/>
    </location>
</feature>
<dbReference type="GO" id="GO:0003676">
    <property type="term" value="F:nucleic acid binding"/>
    <property type="evidence" value="ECO:0007669"/>
    <property type="project" value="InterPro"/>
</dbReference>
<dbReference type="Gene3D" id="3.30.70.330">
    <property type="match status" value="1"/>
</dbReference>
<dbReference type="GO" id="GO:0005634">
    <property type="term" value="C:nucleus"/>
    <property type="evidence" value="ECO:0007669"/>
    <property type="project" value="UniProtKB-SubCell"/>
</dbReference>
<protein>
    <submittedName>
        <fullName evidence="3">Cleavage and polyadenylation specificity factor subunit</fullName>
    </submittedName>
</protein>